<keyword evidence="4" id="KW-1185">Reference proteome</keyword>
<dbReference type="Pfam" id="PF10006">
    <property type="entry name" value="DUF2249"/>
    <property type="match status" value="1"/>
</dbReference>
<feature type="domain" description="Hemerythrin-like" evidence="1">
    <location>
        <begin position="15"/>
        <end position="141"/>
    </location>
</feature>
<dbReference type="Pfam" id="PF01814">
    <property type="entry name" value="Hemerythrin"/>
    <property type="match status" value="1"/>
</dbReference>
<dbReference type="EMBL" id="BAABAH010000003">
    <property type="protein sequence ID" value="GAA3811214.1"/>
    <property type="molecule type" value="Genomic_DNA"/>
</dbReference>
<protein>
    <recommendedName>
        <fullName evidence="5">DUF2249 domain-containing protein</fullName>
    </recommendedName>
</protein>
<dbReference type="InterPro" id="IPR012312">
    <property type="entry name" value="Hemerythrin-like"/>
</dbReference>
<dbReference type="Gene3D" id="1.20.120.520">
    <property type="entry name" value="nmb1532 protein domain like"/>
    <property type="match status" value="1"/>
</dbReference>
<feature type="domain" description="DUF2249" evidence="2">
    <location>
        <begin position="195"/>
        <end position="263"/>
    </location>
</feature>
<name>A0ABP7I666_9ACTN</name>
<proteinExistence type="predicted"/>
<dbReference type="Proteomes" id="UP001501821">
    <property type="component" value="Unassembled WGS sequence"/>
</dbReference>
<evidence type="ECO:0000259" key="1">
    <source>
        <dbReference type="Pfam" id="PF01814"/>
    </source>
</evidence>
<evidence type="ECO:0000313" key="4">
    <source>
        <dbReference type="Proteomes" id="UP001501821"/>
    </source>
</evidence>
<dbReference type="InterPro" id="IPR018720">
    <property type="entry name" value="DUF2249"/>
</dbReference>
<accession>A0ABP7I666</accession>
<gene>
    <name evidence="3" type="ORF">GCM10022242_12120</name>
</gene>
<evidence type="ECO:0008006" key="5">
    <source>
        <dbReference type="Google" id="ProtNLM"/>
    </source>
</evidence>
<reference evidence="4" key="1">
    <citation type="journal article" date="2019" name="Int. J. Syst. Evol. Microbiol.">
        <title>The Global Catalogue of Microorganisms (GCM) 10K type strain sequencing project: providing services to taxonomists for standard genome sequencing and annotation.</title>
        <authorList>
            <consortium name="The Broad Institute Genomics Platform"/>
            <consortium name="The Broad Institute Genome Sequencing Center for Infectious Disease"/>
            <person name="Wu L."/>
            <person name="Ma J."/>
        </authorList>
    </citation>
    <scope>NUCLEOTIDE SEQUENCE [LARGE SCALE GENOMIC DNA]</scope>
    <source>
        <strain evidence="4">JCM 16953</strain>
    </source>
</reference>
<comment type="caution">
    <text evidence="3">The sequence shown here is derived from an EMBL/GenBank/DDBJ whole genome shotgun (WGS) entry which is preliminary data.</text>
</comment>
<organism evidence="3 4">
    <name type="scientific">Nocardioides panacisoli</name>
    <dbReference type="NCBI Taxonomy" id="627624"/>
    <lineage>
        <taxon>Bacteria</taxon>
        <taxon>Bacillati</taxon>
        <taxon>Actinomycetota</taxon>
        <taxon>Actinomycetes</taxon>
        <taxon>Propionibacteriales</taxon>
        <taxon>Nocardioidaceae</taxon>
        <taxon>Nocardioides</taxon>
    </lineage>
</organism>
<evidence type="ECO:0000259" key="2">
    <source>
        <dbReference type="Pfam" id="PF10006"/>
    </source>
</evidence>
<sequence>MSELVIASNEADAHAAEAVKQHHAALAGALNLHTEALFTTASGRDPAAAEQARRDLVDWCERELIPHALAEEQALYPAAQATIEGRLLVEAMLGEHKVLTQLLRDVAEVDDLLRAAASATALREVFDSHLTKENDLVVPLLAATPGVSLHDLLGGMHQLLGEAAETGTPGADNVGAGCGGHACSCGEVDGPGYPELDVRAVPHAIRHATIFGALEAVQPGAGLELVAPHDPLPLLDQINRRWPGAFAVAYRERGPEAWRLTLERTDA</sequence>
<evidence type="ECO:0000313" key="3">
    <source>
        <dbReference type="EMBL" id="GAA3811214.1"/>
    </source>
</evidence>